<dbReference type="PANTHER" id="PTHR21255:SF7">
    <property type="entry name" value="DYNEIN LIGHT CHAIN TCTEX-TYPE PROTEIN 2B"/>
    <property type="match status" value="1"/>
</dbReference>
<dbReference type="InterPro" id="IPR038586">
    <property type="entry name" value="Tctex-1-like_sf"/>
</dbReference>
<dbReference type="GO" id="GO:0007018">
    <property type="term" value="P:microtubule-based movement"/>
    <property type="evidence" value="ECO:0007669"/>
    <property type="project" value="TreeGrafter"/>
</dbReference>
<dbReference type="KEGG" id="bbes:BESB_027490"/>
<dbReference type="FunFam" id="3.30.1140.40:FF:000003">
    <property type="entry name" value="tctex1 domain-containing protein 2"/>
    <property type="match status" value="1"/>
</dbReference>
<dbReference type="GeneID" id="40307801"/>
<proteinExistence type="inferred from homology"/>
<comment type="similarity">
    <text evidence="1">Belongs to the dynein light chain Tctex-type family.</text>
</comment>
<evidence type="ECO:0000256" key="1">
    <source>
        <dbReference type="ARBA" id="ARBA00005361"/>
    </source>
</evidence>
<dbReference type="Gene3D" id="3.30.1140.40">
    <property type="entry name" value="Tctex-1"/>
    <property type="match status" value="1"/>
</dbReference>
<sequence>MAYCSLAGEPVLPQTQAVFPEYKLKFKSKPVKEIMETVLKERLEGVEYNAEESPLLTKRIAGEIKDRLLDLEVPRYKIMVNVILGEQRRQGIRLGRRCFWDGNTDSLANETFTNGSLFCIATAYAVYLY</sequence>
<evidence type="ECO:0000313" key="2">
    <source>
        <dbReference type="EMBL" id="PFH31314.1"/>
    </source>
</evidence>
<keyword evidence="3" id="KW-1185">Reference proteome</keyword>
<accession>A0A2A9M243</accession>
<dbReference type="STRING" id="94643.A0A2A9M243"/>
<dbReference type="RefSeq" id="XP_029215323.1">
    <property type="nucleotide sequence ID" value="XM_029361423.1"/>
</dbReference>
<dbReference type="GO" id="GO:0005737">
    <property type="term" value="C:cytoplasm"/>
    <property type="evidence" value="ECO:0007669"/>
    <property type="project" value="TreeGrafter"/>
</dbReference>
<comment type="caution">
    <text evidence="2">The sequence shown here is derived from an EMBL/GenBank/DDBJ whole genome shotgun (WGS) entry which is preliminary data.</text>
</comment>
<dbReference type="AlphaFoldDB" id="A0A2A9M243"/>
<dbReference type="Proteomes" id="UP000224006">
    <property type="component" value="Unassembled WGS sequence"/>
</dbReference>
<dbReference type="GO" id="GO:0005868">
    <property type="term" value="C:cytoplasmic dynein complex"/>
    <property type="evidence" value="ECO:0007669"/>
    <property type="project" value="TreeGrafter"/>
</dbReference>
<dbReference type="OrthoDB" id="10260741at2759"/>
<name>A0A2A9M243_BESBE</name>
<evidence type="ECO:0000313" key="3">
    <source>
        <dbReference type="Proteomes" id="UP000224006"/>
    </source>
</evidence>
<dbReference type="Pfam" id="PF03645">
    <property type="entry name" value="Tctex-1"/>
    <property type="match status" value="1"/>
</dbReference>
<dbReference type="CDD" id="cd21459">
    <property type="entry name" value="DLC-like_TCTEX1D2"/>
    <property type="match status" value="1"/>
</dbReference>
<dbReference type="InterPro" id="IPR005334">
    <property type="entry name" value="Tctex-1-like"/>
</dbReference>
<dbReference type="EMBL" id="NWUJ01000015">
    <property type="protein sequence ID" value="PFH31314.1"/>
    <property type="molecule type" value="Genomic_DNA"/>
</dbReference>
<organism evidence="2 3">
    <name type="scientific">Besnoitia besnoiti</name>
    <name type="common">Apicomplexan protozoan</name>
    <dbReference type="NCBI Taxonomy" id="94643"/>
    <lineage>
        <taxon>Eukaryota</taxon>
        <taxon>Sar</taxon>
        <taxon>Alveolata</taxon>
        <taxon>Apicomplexa</taxon>
        <taxon>Conoidasida</taxon>
        <taxon>Coccidia</taxon>
        <taxon>Eucoccidiorida</taxon>
        <taxon>Eimeriorina</taxon>
        <taxon>Sarcocystidae</taxon>
        <taxon>Besnoitia</taxon>
    </lineage>
</organism>
<gene>
    <name evidence="2" type="ORF">BESB_027490</name>
</gene>
<dbReference type="PANTHER" id="PTHR21255">
    <property type="entry name" value="T-COMPLEX-ASSOCIATED-TESTIS-EXPRESSED 1/ DYNEIN LIGHT CHAIN"/>
    <property type="match status" value="1"/>
</dbReference>
<protein>
    <submittedName>
        <fullName evidence="2">Tctex2-related light chain</fullName>
    </submittedName>
</protein>
<dbReference type="GO" id="GO:0045505">
    <property type="term" value="F:dynein intermediate chain binding"/>
    <property type="evidence" value="ECO:0007669"/>
    <property type="project" value="TreeGrafter"/>
</dbReference>
<reference evidence="2 3" key="1">
    <citation type="submission" date="2017-09" db="EMBL/GenBank/DDBJ databases">
        <title>Genome sequencing of Besnoitia besnoiti strain Bb-Ger1.</title>
        <authorList>
            <person name="Schares G."/>
            <person name="Venepally P."/>
            <person name="Lorenzi H.A."/>
        </authorList>
    </citation>
    <scope>NUCLEOTIDE SEQUENCE [LARGE SCALE GENOMIC DNA]</scope>
    <source>
        <strain evidence="2 3">Bb-Ger1</strain>
    </source>
</reference>
<dbReference type="VEuPathDB" id="ToxoDB:BESB_027490"/>